<organism evidence="4 5">
    <name type="scientific">Bos mutus grunniens</name>
    <name type="common">Wild yak</name>
    <name type="synonym">Bos grunniens</name>
    <dbReference type="NCBI Taxonomy" id="30521"/>
    <lineage>
        <taxon>Eukaryota</taxon>
        <taxon>Metazoa</taxon>
        <taxon>Chordata</taxon>
        <taxon>Craniata</taxon>
        <taxon>Vertebrata</taxon>
        <taxon>Euteleostomi</taxon>
        <taxon>Mammalia</taxon>
        <taxon>Eutheria</taxon>
        <taxon>Laurasiatheria</taxon>
        <taxon>Artiodactyla</taxon>
        <taxon>Ruminantia</taxon>
        <taxon>Pecora</taxon>
        <taxon>Bovidae</taxon>
        <taxon>Bovinae</taxon>
        <taxon>Bos</taxon>
    </lineage>
</organism>
<keyword evidence="5" id="KW-1185">Reference proteome</keyword>
<reference evidence="4" key="2">
    <citation type="submission" date="2025-08" db="UniProtKB">
        <authorList>
            <consortium name="Ensembl"/>
        </authorList>
    </citation>
    <scope>IDENTIFICATION</scope>
</reference>
<evidence type="ECO:0000313" key="4">
    <source>
        <dbReference type="Ensembl" id="ENSBGRP00000012953.1"/>
    </source>
</evidence>
<dbReference type="AlphaFoldDB" id="A0A8C0A7D5"/>
<protein>
    <recommendedName>
        <fullName evidence="2">Large ribosomal subunit protein bL21m</fullName>
    </recommendedName>
</protein>
<reference evidence="4" key="1">
    <citation type="submission" date="2019-05" db="EMBL/GenBank/DDBJ databases">
        <authorList>
            <person name="Zhang S."/>
            <person name="Liu J."/>
        </authorList>
    </citation>
    <scope>NUCLEOTIDE SEQUENCE [LARGE SCALE GENOMIC DNA]</scope>
</reference>
<dbReference type="GO" id="GO:0003735">
    <property type="term" value="F:structural constituent of ribosome"/>
    <property type="evidence" value="ECO:0007669"/>
    <property type="project" value="TreeGrafter"/>
</dbReference>
<dbReference type="PANTHER" id="PTHR21349">
    <property type="entry name" value="50S RIBOSOMAL PROTEIN L21"/>
    <property type="match status" value="1"/>
</dbReference>
<dbReference type="GeneTree" id="ENSGT00390000005535"/>
<dbReference type="Proteomes" id="UP000694520">
    <property type="component" value="Chromosome 29"/>
</dbReference>
<reference evidence="4" key="3">
    <citation type="submission" date="2025-09" db="UniProtKB">
        <authorList>
            <consortium name="Ensembl"/>
        </authorList>
    </citation>
    <scope>IDENTIFICATION</scope>
</reference>
<dbReference type="SUPFAM" id="SSF141091">
    <property type="entry name" value="L21p-like"/>
    <property type="match status" value="1"/>
</dbReference>
<feature type="region of interest" description="Disordered" evidence="3">
    <location>
        <begin position="1"/>
        <end position="28"/>
    </location>
</feature>
<dbReference type="GO" id="GO:0005762">
    <property type="term" value="C:mitochondrial large ribosomal subunit"/>
    <property type="evidence" value="ECO:0007669"/>
    <property type="project" value="TreeGrafter"/>
</dbReference>
<evidence type="ECO:0000256" key="3">
    <source>
        <dbReference type="SAM" id="MobiDB-lite"/>
    </source>
</evidence>
<sequence length="258" mass="27934">MAAVRPGPEPRRSGCRARRCSRPDPVRRRTRLAPLPLPLWEDGGGRGGQGLPVTFGRLAFACSRSVLRASGPGAASLWSASRRFSSQSASSPQGYVPKTSLSSPPWPEVVLPDPVEEARHHAEVVEKVNELIARGQYGRLFAVVHFASHQWKVTSEDLILIENKLDIAHGERIRLEKVRPWVSQCIWDSVPAPQGRLWWRRLAPSWDGQAGWVGVGSLGAGRCPEGGPDLAGSLPTGDAGTLPQGGVCLWVCLTHSLA</sequence>
<dbReference type="Ensembl" id="ENSBGRT00000014945.1">
    <property type="protein sequence ID" value="ENSBGRP00000012953.1"/>
    <property type="gene ID" value="ENSBGRG00000008155.1"/>
</dbReference>
<comment type="similarity">
    <text evidence="1">Belongs to the bacterial ribosomal protein bL21 family.</text>
</comment>
<evidence type="ECO:0000313" key="5">
    <source>
        <dbReference type="Proteomes" id="UP000694520"/>
    </source>
</evidence>
<dbReference type="InterPro" id="IPR028909">
    <property type="entry name" value="bL21-like"/>
</dbReference>
<proteinExistence type="inferred from homology"/>
<dbReference type="PANTHER" id="PTHR21349:SF0">
    <property type="entry name" value="LARGE RIBOSOMAL SUBUNIT PROTEIN BL21M"/>
    <property type="match status" value="1"/>
</dbReference>
<name>A0A8C0A7D5_BOSMU</name>
<evidence type="ECO:0000256" key="1">
    <source>
        <dbReference type="ARBA" id="ARBA00008563"/>
    </source>
</evidence>
<accession>A0A8C0A7D5</accession>
<dbReference type="InterPro" id="IPR036164">
    <property type="entry name" value="bL21-like_sf"/>
</dbReference>
<evidence type="ECO:0000256" key="2">
    <source>
        <dbReference type="ARBA" id="ARBA00044129"/>
    </source>
</evidence>